<organism evidence="3 4">
    <name type="scientific">Paenibacillus oenotherae</name>
    <dbReference type="NCBI Taxonomy" id="1435645"/>
    <lineage>
        <taxon>Bacteria</taxon>
        <taxon>Bacillati</taxon>
        <taxon>Bacillota</taxon>
        <taxon>Bacilli</taxon>
        <taxon>Bacillales</taxon>
        <taxon>Paenibacillaceae</taxon>
        <taxon>Paenibacillus</taxon>
    </lineage>
</organism>
<dbReference type="InterPro" id="IPR013467">
    <property type="entry name" value="HNH78-like"/>
</dbReference>
<dbReference type="PANTHER" id="PTHR43581:SF2">
    <property type="entry name" value="EXCINUCLEASE ATPASE SUBUNIT"/>
    <property type="match status" value="1"/>
</dbReference>
<sequence length="695" mass="80615">MIFVSRNDARLPAWFESQKAEFIKSEIENFYSDIPNELLEQRSLRENQNYSRILSQFSRNPEIRSELKMLFCNKCAFCESSLTELYVAHFRPKSLYEWLTFEWDNLVLCCRECNKAQGAGFPIKGKRGKVLSSIEELRETELSLLIDPCYDIPEEHIAFDYDGNILALTDRGNETIRAFELNRPSLVRSRKMRINEVEYLINRLRNQFENNPTQDIFNQLMFEIEPSPDQPFQGCIRSVFKNVLNKLQEKLEFEESKSIVDSLVRINVVGELVNHRTKTRKISSVRVVNLLDMEDCDIHINETDGSNWLMVLGENGTGKSTLLKLLAINLAGEEKRRSLSQGSMSPKELVKHGKSSGYIQIVFTGEPVITRQLIFNSDNTWTGSADHPFGGKVLSYGPVRIVTKELNAHDIIQNQFMPYSSLMDMNMWLVEKYKTEKPIYSAAVRCIRTMLPLSEDVAQIFLLEPEENRLVFRNLHHEQNKIPLDSLSSGYRNVFSLVCDIFRKLDGKDEASLEGIVLLDEIDVHLHPRWKMRIVSQLKELFPLVQFITTSHDPLCLRGLNKQEIVVLERIKDRVRVHSDNLPNPQGLRADQLLTSEFFGLSSTLDLETESTFTEYYSLLAKRVRGSEETNRIEEIKEILQQWGYMGNNRRERLMYGAIDVFLAEERILSTSELRQLAQENNLMDKLRSIWNKKE</sequence>
<dbReference type="InterPro" id="IPR003593">
    <property type="entry name" value="AAA+_ATPase"/>
</dbReference>
<dbReference type="PANTHER" id="PTHR43581">
    <property type="entry name" value="ATP/GTP PHOSPHATASE"/>
    <property type="match status" value="1"/>
</dbReference>
<dbReference type="SUPFAM" id="SSF52540">
    <property type="entry name" value="P-loop containing nucleoside triphosphate hydrolases"/>
    <property type="match status" value="1"/>
</dbReference>
<dbReference type="InterPro" id="IPR003959">
    <property type="entry name" value="ATPase_AAA_core"/>
</dbReference>
<dbReference type="NCBIfam" id="TIGR02646">
    <property type="entry name" value="retron system putative HNH endonuclease"/>
    <property type="match status" value="1"/>
</dbReference>
<dbReference type="CDD" id="cd00085">
    <property type="entry name" value="HNHc"/>
    <property type="match status" value="1"/>
</dbReference>
<dbReference type="InterPro" id="IPR003615">
    <property type="entry name" value="HNH_nuc"/>
</dbReference>
<evidence type="ECO:0000259" key="1">
    <source>
        <dbReference type="SMART" id="SM00382"/>
    </source>
</evidence>
<dbReference type="Gene3D" id="3.40.50.300">
    <property type="entry name" value="P-loop containing nucleotide triphosphate hydrolases"/>
    <property type="match status" value="1"/>
</dbReference>
<reference evidence="3 4" key="1">
    <citation type="submission" date="2021-07" db="EMBL/GenBank/DDBJ databases">
        <title>Paenibacillus radiodurans sp. nov., isolated from the southeastern edge of Tengger Desert.</title>
        <authorList>
            <person name="Zhang G."/>
        </authorList>
    </citation>
    <scope>NUCLEOTIDE SEQUENCE [LARGE SCALE GENOMIC DNA]</scope>
    <source>
        <strain evidence="3 4">DT7-4</strain>
    </source>
</reference>
<comment type="caution">
    <text evidence="3">The sequence shown here is derived from an EMBL/GenBank/DDBJ whole genome shotgun (WGS) entry which is preliminary data.</text>
</comment>
<gene>
    <name evidence="3" type="ORF">K0T92_06155</name>
</gene>
<dbReference type="SMART" id="SM00507">
    <property type="entry name" value="HNHc"/>
    <property type="match status" value="1"/>
</dbReference>
<dbReference type="EMBL" id="JAHZIJ010000002">
    <property type="protein sequence ID" value="MBW7474320.1"/>
    <property type="molecule type" value="Genomic_DNA"/>
</dbReference>
<dbReference type="InterPro" id="IPR051396">
    <property type="entry name" value="Bact_Antivir_Def_Nuclease"/>
</dbReference>
<keyword evidence="4" id="KW-1185">Reference proteome</keyword>
<feature type="domain" description="HNH nuclease" evidence="2">
    <location>
        <begin position="62"/>
        <end position="115"/>
    </location>
</feature>
<dbReference type="RefSeq" id="WP_219871541.1">
    <property type="nucleotide sequence ID" value="NZ_JAHZIJ010000002.1"/>
</dbReference>
<dbReference type="Pfam" id="PF13304">
    <property type="entry name" value="AAA_21"/>
    <property type="match status" value="1"/>
</dbReference>
<dbReference type="SMART" id="SM00382">
    <property type="entry name" value="AAA"/>
    <property type="match status" value="1"/>
</dbReference>
<feature type="domain" description="AAA+ ATPase" evidence="1">
    <location>
        <begin position="305"/>
        <end position="572"/>
    </location>
</feature>
<dbReference type="Gene3D" id="1.10.30.50">
    <property type="match status" value="1"/>
</dbReference>
<evidence type="ECO:0000313" key="4">
    <source>
        <dbReference type="Proteomes" id="UP000812277"/>
    </source>
</evidence>
<name>A0ABS7D309_9BACL</name>
<dbReference type="InterPro" id="IPR027417">
    <property type="entry name" value="P-loop_NTPase"/>
</dbReference>
<accession>A0ABS7D309</accession>
<proteinExistence type="predicted"/>
<dbReference type="Proteomes" id="UP000812277">
    <property type="component" value="Unassembled WGS sequence"/>
</dbReference>
<evidence type="ECO:0000259" key="2">
    <source>
        <dbReference type="SMART" id="SM00507"/>
    </source>
</evidence>
<protein>
    <submittedName>
        <fullName evidence="3">TIGR02646 family protein</fullName>
    </submittedName>
</protein>
<evidence type="ECO:0000313" key="3">
    <source>
        <dbReference type="EMBL" id="MBW7474320.1"/>
    </source>
</evidence>